<protein>
    <submittedName>
        <fullName evidence="1">Uncharacterized protein</fullName>
    </submittedName>
</protein>
<dbReference type="Proteomes" id="UP000053127">
    <property type="component" value="Unassembled WGS sequence"/>
</dbReference>
<reference evidence="1 2" key="1">
    <citation type="submission" date="2015-10" db="EMBL/GenBank/DDBJ databases">
        <title>Draft genome sequence of Streptomyces yokosukanensis DSM 40224, type strain for the species Streptomyces yokosukanensis.</title>
        <authorList>
            <person name="Ruckert C."/>
            <person name="Winkler A."/>
            <person name="Kalinowski J."/>
            <person name="Kampfer P."/>
            <person name="Glaeser S."/>
        </authorList>
    </citation>
    <scope>NUCLEOTIDE SEQUENCE [LARGE SCALE GENOMIC DNA]</scope>
    <source>
        <strain evidence="1 2">DSM 40224</strain>
    </source>
</reference>
<organism evidence="1 2">
    <name type="scientific">Streptomyces yokosukanensis</name>
    <dbReference type="NCBI Taxonomy" id="67386"/>
    <lineage>
        <taxon>Bacteria</taxon>
        <taxon>Bacillati</taxon>
        <taxon>Actinomycetota</taxon>
        <taxon>Actinomycetes</taxon>
        <taxon>Kitasatosporales</taxon>
        <taxon>Streptomycetaceae</taxon>
        <taxon>Streptomyces</taxon>
    </lineage>
</organism>
<comment type="caution">
    <text evidence="1">The sequence shown here is derived from an EMBL/GenBank/DDBJ whole genome shotgun (WGS) entry which is preliminary data.</text>
</comment>
<sequence>MRVRGIEDCGRQLLLHSLDSLGRAASLVLALPGGLSEGWEEIERRHRHWCEGNGLRPLWTTPGLGPVESACLNAFPSLERSRERRAAVGSALLRRIALFHTVTAFYRVQCWDDGDTWKIDAHTAHPRARWHDQLLQRLCHPRWGLPVNVSDRFCHCAEPYAPYQWGHTCSFYFAGHTTEQDDPIYLRVHASPEGRDYDRQIKTLRRTGAPAGWMSRAFPRHAIQHHDQHYQAQQLR</sequence>
<evidence type="ECO:0000313" key="1">
    <source>
        <dbReference type="EMBL" id="KUM95751.1"/>
    </source>
</evidence>
<proteinExistence type="predicted"/>
<keyword evidence="2" id="KW-1185">Reference proteome</keyword>
<dbReference type="AlphaFoldDB" id="A0A124HCX2"/>
<gene>
    <name evidence="1" type="ORF">AQI95_43025</name>
</gene>
<accession>A0A124HCX2</accession>
<dbReference type="EMBL" id="LMWN01000110">
    <property type="protein sequence ID" value="KUM95751.1"/>
    <property type="molecule type" value="Genomic_DNA"/>
</dbReference>
<dbReference type="OrthoDB" id="4083828at2"/>
<name>A0A124HCX2_9ACTN</name>
<evidence type="ECO:0000313" key="2">
    <source>
        <dbReference type="Proteomes" id="UP000053127"/>
    </source>
</evidence>